<evidence type="ECO:0000313" key="1">
    <source>
        <dbReference type="EMBL" id="SEH34903.1"/>
    </source>
</evidence>
<organism evidence="1 2">
    <name type="scientific">Chryseobacterium culicis</name>
    <dbReference type="NCBI Taxonomy" id="680127"/>
    <lineage>
        <taxon>Bacteria</taxon>
        <taxon>Pseudomonadati</taxon>
        <taxon>Bacteroidota</taxon>
        <taxon>Flavobacteriia</taxon>
        <taxon>Flavobacteriales</taxon>
        <taxon>Weeksellaceae</taxon>
        <taxon>Chryseobacterium group</taxon>
        <taxon>Chryseobacterium</taxon>
    </lineage>
</organism>
<dbReference type="Proteomes" id="UP000198561">
    <property type="component" value="Unassembled WGS sequence"/>
</dbReference>
<reference evidence="1 2" key="1">
    <citation type="submission" date="2016-10" db="EMBL/GenBank/DDBJ databases">
        <authorList>
            <person name="de Groot N.N."/>
        </authorList>
    </citation>
    <scope>NUCLEOTIDE SEQUENCE [LARGE SCALE GENOMIC DNA]</scope>
    <source>
        <strain evidence="1 2">DSM 23031</strain>
    </source>
</reference>
<evidence type="ECO:0000313" key="2">
    <source>
        <dbReference type="Proteomes" id="UP000198561"/>
    </source>
</evidence>
<accession>A0A1H6HLQ8</accession>
<sequence>MKVFFQLQFTKIQQYNDQMKYYYDKNQQLFIVHHYKKQKLVFLSMQNY</sequence>
<gene>
    <name evidence="1" type="ORF">SAMN05421593_2803</name>
</gene>
<name>A0A1H6HLQ8_CHRCI</name>
<proteinExistence type="predicted"/>
<protein>
    <submittedName>
        <fullName evidence="1">Uncharacterized protein</fullName>
    </submittedName>
</protein>
<dbReference type="EMBL" id="FNWQ01000003">
    <property type="protein sequence ID" value="SEH34903.1"/>
    <property type="molecule type" value="Genomic_DNA"/>
</dbReference>
<dbReference type="AlphaFoldDB" id="A0A1H6HLQ8"/>